<sequence length="309" mass="33457">MCTRAGAPLGEKVTAQNRASRARRRSGGSVTCAVARKRDKFRRFKSMDIYVAKDGVYPPALRSSDELFVLVGDHSAFVRAYLHAARARSTHVFVATTFVVPDMVTGALRVTNPEAGAAFERFAMTPHAFATGPTPRELPDASDPGTLVVNALCIPAAPGRAVQRAVFVHCVPLAALPPDLAIDGVPVTDASFMYTTPLLAHRLSGCDHATRDAVFRNVALRAAVGEMIRNPDGAPLATLLARTAPLSRSATRVAVLPVGNADAVRLARFSYDRDQFRAFVVAWYRGQMSAMPDENEKIARAYERVLRLI</sequence>
<dbReference type="EMBL" id="PP711852">
    <property type="protein sequence ID" value="XBH23826.1"/>
    <property type="molecule type" value="Genomic_DNA"/>
</dbReference>
<dbReference type="Pfam" id="PF04580">
    <property type="entry name" value="Pox_D3"/>
    <property type="match status" value="1"/>
</dbReference>
<evidence type="ECO:0000256" key="3">
    <source>
        <dbReference type="ARBA" id="ARBA00024939"/>
    </source>
</evidence>
<comment type="function">
    <text evidence="3">Late protein which is part of a large complex required for early virion morphogenesis. This complex participates in the formation of virosomes and the incorporation of virosomal contents into nascent immature virions.</text>
</comment>
<dbReference type="InterPro" id="IPR007660">
    <property type="entry name" value="Poxvirus_D3"/>
</dbReference>
<dbReference type="GO" id="GO:0044423">
    <property type="term" value="C:virion component"/>
    <property type="evidence" value="ECO:0007669"/>
    <property type="project" value="UniProtKB-KW"/>
</dbReference>
<evidence type="ECO:0000313" key="5">
    <source>
        <dbReference type="EMBL" id="XBH23826.1"/>
    </source>
</evidence>
<evidence type="ECO:0000256" key="1">
    <source>
        <dbReference type="ARBA" id="ARBA00004328"/>
    </source>
</evidence>
<reference evidence="5" key="2">
    <citation type="submission" date="2024-02" db="EMBL/GenBank/DDBJ databases">
        <authorList>
            <person name="Hu B."/>
        </authorList>
    </citation>
    <scope>NUCLEOTIDE SEQUENCE</scope>
    <source>
        <strain evidence="5">1A/Uganda/UGR70/2019</strain>
    </source>
</reference>
<evidence type="ECO:0000256" key="2">
    <source>
        <dbReference type="ARBA" id="ARBA00022844"/>
    </source>
</evidence>
<proteinExistence type="predicted"/>
<evidence type="ECO:0000256" key="4">
    <source>
        <dbReference type="SAM" id="MobiDB-lite"/>
    </source>
</evidence>
<accession>A0AAU7E2N9</accession>
<name>A0AAU7E2N9_9POXV</name>
<comment type="subcellular location">
    <subcellularLocation>
        <location evidence="1">Virion</location>
    </subcellularLocation>
</comment>
<reference evidence="5" key="1">
    <citation type="journal article" date="2024" name="Microbiome">
        <title>Substantial viral diversity in bats and rodents from East Africa: insights into evolution, recombination, and cocirculation.</title>
        <authorList>
            <person name="Wang D."/>
            <person name="Yang X."/>
            <person name="Ren Z."/>
            <person name="Hu B."/>
            <person name="Zhao H."/>
            <person name="Yang K."/>
            <person name="Shi P."/>
            <person name="Zhang Z."/>
            <person name="Feng Q."/>
            <person name="Nawenja C.V."/>
            <person name="Obanda V."/>
            <person name="Robert K."/>
            <person name="Nalikka B."/>
            <person name="Waruhiu C.N."/>
            <person name="Ochola G.O."/>
            <person name="Onyuok S.O."/>
            <person name="Ochieng H."/>
            <person name="Li B."/>
            <person name="Zhu Y."/>
            <person name="Si H."/>
            <person name="Yin J."/>
            <person name="Kristiansen K."/>
            <person name="Jin X."/>
            <person name="Xu X."/>
            <person name="Xiao M."/>
            <person name="Agwanda B."/>
            <person name="Ommeh S."/>
            <person name="Li J."/>
            <person name="Shi Z.L."/>
        </authorList>
    </citation>
    <scope>NUCLEOTIDE SEQUENCE</scope>
    <source>
        <strain evidence="5">1A/Uganda/UGR70/2019</strain>
    </source>
</reference>
<keyword evidence="2" id="KW-0946">Virion</keyword>
<organism evidence="5">
    <name type="scientific">Rousettus bat poxvirus</name>
    <dbReference type="NCBI Taxonomy" id="3141933"/>
    <lineage>
        <taxon>Viruses</taxon>
        <taxon>Varidnaviria</taxon>
        <taxon>Bamfordvirae</taxon>
        <taxon>Nucleocytoviricota</taxon>
        <taxon>Pokkesviricetes</taxon>
        <taxon>Chitovirales</taxon>
        <taxon>Poxviridae</taxon>
    </lineage>
</organism>
<feature type="region of interest" description="Disordered" evidence="4">
    <location>
        <begin position="1"/>
        <end position="28"/>
    </location>
</feature>
<protein>
    <submittedName>
        <fullName evidence="5">Virion core protein</fullName>
    </submittedName>
</protein>